<gene>
    <name evidence="1" type="ORF">NPRO_09690</name>
</gene>
<protein>
    <submittedName>
        <fullName evidence="1">Uncharacterized protein</fullName>
    </submittedName>
</protein>
<dbReference type="Proteomes" id="UP000662873">
    <property type="component" value="Chromosome"/>
</dbReference>
<sequence length="100" mass="11387">MIQGEWQGGLPLPDARDCSIRLESGGRLRFACEGDPRWSGFGRFRWEGDRLELQVETLLRGPARSDEVAPSWSGTVTGPGNQITWRLESGERYVWVRKPR</sequence>
<name>A0A809SDV7_9BACT</name>
<organism evidence="1 2">
    <name type="scientific">Candidatus Nitrosymbiomonas proteolyticus</name>
    <dbReference type="NCBI Taxonomy" id="2608984"/>
    <lineage>
        <taxon>Bacteria</taxon>
        <taxon>Bacillati</taxon>
        <taxon>Armatimonadota</taxon>
        <taxon>Armatimonadota incertae sedis</taxon>
        <taxon>Candidatus Nitrosymbiomonas</taxon>
    </lineage>
</organism>
<dbReference type="AlphaFoldDB" id="A0A809SDV7"/>
<evidence type="ECO:0000313" key="2">
    <source>
        <dbReference type="Proteomes" id="UP000662873"/>
    </source>
</evidence>
<dbReference type="EMBL" id="AP021858">
    <property type="protein sequence ID" value="BBO23374.1"/>
    <property type="molecule type" value="Genomic_DNA"/>
</dbReference>
<accession>A0A809SDV7</accession>
<proteinExistence type="predicted"/>
<reference evidence="1" key="1">
    <citation type="journal article" name="DNA Res.">
        <title>The physiological potential of anammox bacteria as revealed by their core genome structure.</title>
        <authorList>
            <person name="Okubo T."/>
            <person name="Toyoda A."/>
            <person name="Fukuhara K."/>
            <person name="Uchiyama I."/>
            <person name="Harigaya Y."/>
            <person name="Kuroiwa M."/>
            <person name="Suzuki T."/>
            <person name="Murakami Y."/>
            <person name="Suwa Y."/>
            <person name="Takami H."/>
        </authorList>
    </citation>
    <scope>NUCLEOTIDE SEQUENCE</scope>
    <source>
        <strain evidence="1">317325-2</strain>
    </source>
</reference>
<evidence type="ECO:0000313" key="1">
    <source>
        <dbReference type="EMBL" id="BBO23374.1"/>
    </source>
</evidence>
<dbReference type="KEGG" id="npy:NPRO_09690"/>